<evidence type="ECO:0000256" key="3">
    <source>
        <dbReference type="ARBA" id="ARBA00022692"/>
    </source>
</evidence>
<feature type="domain" description="NDT80" evidence="10">
    <location>
        <begin position="205"/>
        <end position="470"/>
    </location>
</feature>
<feature type="compositionally biased region" description="Polar residues" evidence="8">
    <location>
        <begin position="212"/>
        <end position="224"/>
    </location>
</feature>
<sequence>MATKRKTSHVKEDSAYSDPLSDCTADFNILQFLEDCDTPVDSPTEVIRLSVQQSGSASVQDSTPGMMFHNPTRLPDSPPITDISGAGSSGSPSSASDSPYSPEVYPNYQLIRNSQQSGSGLILGVHTDIGSQMIIPGDMVHQNPHLGSRLLHHTLPSTQSNFLSTYPSQSTTLPISQVSQPSIHARTVNSGYLLQNTAYQMDPYSCMINAESSDGNMDASTNDEGVSRKRMRPEPRSLPTSIKSESQNLYGLQNQLSVAPSPVTTEDFEDTYHQQAIKFTRFSENEWATLYDINQQPLNQLEMHVVADKGFNYSTMDNCFVNQKKNHFQISVHIEAIDNHPPSYVKVGNDLKRVTDFKLAFCGVKSEMPASEIQIKQSTTDRRPVPHDPVSLEIHERRITKVTVPRLHFSETTMNNQRKNGKPNPDQKYFLLVVRLIACTEDGQDSVVQAYQSEKVIVRASNPGQFEPPDSDATWQKSGSTLFYNNGSVAIGMDRALAPLTVGGDIYCSGVVHRPSDRRVKEEIHEVDTKDAMSRLAQIRVVGYSYKPEIAVQWGLSEENRHRVGVIAQELVEILPDAVTDNGDYLQVDDSRIFYETVAAATELCRLTGNLEHKIEAVEKLSNKLARLHRRKYKDIGSIASGLNDQGLSDRASFMSSRMSLASSAPSCTSRSKCRLKDGDDKCGGRRRCRSHSCSRTDHVLCSSKITQGTIVTLVIVMAVCLIAMSTLYVLDWHNRNFGYLSPLLARTSTSLKQGGDNIGEIIERRPYSWIPPFQPNAPPLVISCEEQRCQTYCCSGSLSGKNDDFSEITAALPYSYYSTPETAEVNKSSASQSSLSNDVTIEILSLNVTLDGRYCANDSCLARRGLFNLYVPVSPYMPTTPLEIRIRSGSVGKYVDSCGSLLDFDQKACTFSQDPFKMQIKKQPSSRMVTDNVFELSVGNYIQSAYRFRIGYGSELCSMSEGQQGRIYDEYNIIFYRRCSSVYSKSA</sequence>
<evidence type="ECO:0000256" key="8">
    <source>
        <dbReference type="SAM" id="MobiDB-lite"/>
    </source>
</evidence>
<dbReference type="InterPro" id="IPR008967">
    <property type="entry name" value="p53-like_TF_DNA-bd_sf"/>
</dbReference>
<feature type="DNA-binding region" description="NDT80" evidence="7">
    <location>
        <begin position="205"/>
        <end position="470"/>
    </location>
</feature>
<dbReference type="PANTHER" id="PTHR13029">
    <property type="match status" value="1"/>
</dbReference>
<evidence type="ECO:0000256" key="1">
    <source>
        <dbReference type="ARBA" id="ARBA00004167"/>
    </source>
</evidence>
<evidence type="ECO:0000259" key="11">
    <source>
        <dbReference type="PROSITE" id="PS51688"/>
    </source>
</evidence>
<comment type="similarity">
    <text evidence="2">Belongs to the MRF family.</text>
</comment>
<accession>A0ABD6EBW6</accession>
<evidence type="ECO:0000313" key="12">
    <source>
        <dbReference type="EMBL" id="MFH4977534.1"/>
    </source>
</evidence>
<dbReference type="GO" id="GO:0003700">
    <property type="term" value="F:DNA-binding transcription factor activity"/>
    <property type="evidence" value="ECO:0007669"/>
    <property type="project" value="UniProtKB-UniRule"/>
</dbReference>
<keyword evidence="13" id="KW-1185">Reference proteome</keyword>
<name>A0ABD6EBW6_9BILA</name>
<keyword evidence="3 9" id="KW-0812">Transmembrane</keyword>
<evidence type="ECO:0000313" key="13">
    <source>
        <dbReference type="Proteomes" id="UP001608902"/>
    </source>
</evidence>
<dbReference type="Pfam" id="PF13884">
    <property type="entry name" value="Peptidase_S74"/>
    <property type="match status" value="1"/>
</dbReference>
<comment type="subcellular location">
    <subcellularLocation>
        <location evidence="1">Membrane</location>
        <topology evidence="1">Single-pass membrane protein</topology>
    </subcellularLocation>
</comment>
<feature type="region of interest" description="Disordered" evidence="8">
    <location>
        <begin position="212"/>
        <end position="242"/>
    </location>
</feature>
<dbReference type="InterPro" id="IPR025719">
    <property type="entry name" value="MYRF_C2"/>
</dbReference>
<dbReference type="Proteomes" id="UP001608902">
    <property type="component" value="Unassembled WGS sequence"/>
</dbReference>
<feature type="domain" description="Peptidase S74" evidence="11">
    <location>
        <begin position="516"/>
        <end position="615"/>
    </location>
</feature>
<dbReference type="AlphaFoldDB" id="A0ABD6EBW6"/>
<gene>
    <name evidence="12" type="ORF">AB6A40_004243</name>
</gene>
<evidence type="ECO:0000256" key="9">
    <source>
        <dbReference type="SAM" id="Phobius"/>
    </source>
</evidence>
<proteinExistence type="inferred from homology"/>
<dbReference type="Pfam" id="PF13887">
    <property type="entry name" value="MYRF_ICA"/>
    <property type="match status" value="1"/>
</dbReference>
<evidence type="ECO:0000256" key="6">
    <source>
        <dbReference type="ARBA" id="ARBA00023136"/>
    </source>
</evidence>
<evidence type="ECO:0000256" key="2">
    <source>
        <dbReference type="ARBA" id="ARBA00008221"/>
    </source>
</evidence>
<dbReference type="InterPro" id="IPR024061">
    <property type="entry name" value="NDT80_DNA-bd_dom"/>
</dbReference>
<comment type="caution">
    <text evidence="12">The sequence shown here is derived from an EMBL/GenBank/DDBJ whole genome shotgun (WGS) entry which is preliminary data.</text>
</comment>
<keyword evidence="5 7" id="KW-0238">DNA-binding</keyword>
<dbReference type="InterPro" id="IPR037141">
    <property type="entry name" value="NDT80_DNA-bd_dom_sf"/>
</dbReference>
<dbReference type="InterPro" id="IPR030392">
    <property type="entry name" value="S74_ICA"/>
</dbReference>
<dbReference type="InterPro" id="IPR051577">
    <property type="entry name" value="MRF-like"/>
</dbReference>
<evidence type="ECO:0000256" key="5">
    <source>
        <dbReference type="ARBA" id="ARBA00023125"/>
    </source>
</evidence>
<dbReference type="GO" id="GO:0016020">
    <property type="term" value="C:membrane"/>
    <property type="evidence" value="ECO:0007669"/>
    <property type="project" value="UniProtKB-SubCell"/>
</dbReference>
<evidence type="ECO:0000256" key="4">
    <source>
        <dbReference type="ARBA" id="ARBA00022989"/>
    </source>
</evidence>
<dbReference type="PANTHER" id="PTHR13029:SF18">
    <property type="entry name" value="MYELIN REGULATORY FACTOR HOMOLOG 1"/>
    <property type="match status" value="1"/>
</dbReference>
<feature type="compositionally biased region" description="Low complexity" evidence="8">
    <location>
        <begin position="84"/>
        <end position="102"/>
    </location>
</feature>
<feature type="transmembrane region" description="Helical" evidence="9">
    <location>
        <begin position="711"/>
        <end position="731"/>
    </location>
</feature>
<dbReference type="EMBL" id="JBGFUD010002377">
    <property type="protein sequence ID" value="MFH4977534.1"/>
    <property type="molecule type" value="Genomic_DNA"/>
</dbReference>
<feature type="region of interest" description="Disordered" evidence="8">
    <location>
        <begin position="51"/>
        <end position="102"/>
    </location>
</feature>
<protein>
    <recommendedName>
        <fullName evidence="14">Myelin regulatory factor</fullName>
    </recommendedName>
</protein>
<organism evidence="12 13">
    <name type="scientific">Gnathostoma spinigerum</name>
    <dbReference type="NCBI Taxonomy" id="75299"/>
    <lineage>
        <taxon>Eukaryota</taxon>
        <taxon>Metazoa</taxon>
        <taxon>Ecdysozoa</taxon>
        <taxon>Nematoda</taxon>
        <taxon>Chromadorea</taxon>
        <taxon>Rhabditida</taxon>
        <taxon>Spirurina</taxon>
        <taxon>Gnathostomatomorpha</taxon>
        <taxon>Gnathostomatoidea</taxon>
        <taxon>Gnathostomatidae</taxon>
        <taxon>Gnathostoma</taxon>
    </lineage>
</organism>
<dbReference type="SUPFAM" id="SSF49417">
    <property type="entry name" value="p53-like transcription factors"/>
    <property type="match status" value="1"/>
</dbReference>
<evidence type="ECO:0000256" key="7">
    <source>
        <dbReference type="PROSITE-ProRule" id="PRU00850"/>
    </source>
</evidence>
<dbReference type="Pfam" id="PF13888">
    <property type="entry name" value="MRF_C2"/>
    <property type="match status" value="1"/>
</dbReference>
<feature type="compositionally biased region" description="Polar residues" evidence="8">
    <location>
        <begin position="51"/>
        <end position="63"/>
    </location>
</feature>
<dbReference type="PROSITE" id="PS51517">
    <property type="entry name" value="NDT80"/>
    <property type="match status" value="1"/>
</dbReference>
<dbReference type="PROSITE" id="PS51688">
    <property type="entry name" value="ICA"/>
    <property type="match status" value="1"/>
</dbReference>
<keyword evidence="4 9" id="KW-1133">Transmembrane helix</keyword>
<reference evidence="12 13" key="1">
    <citation type="submission" date="2024-08" db="EMBL/GenBank/DDBJ databases">
        <title>Gnathostoma spinigerum genome.</title>
        <authorList>
            <person name="Gonzalez-Bertolin B."/>
            <person name="Monzon S."/>
            <person name="Zaballos A."/>
            <person name="Jimenez P."/>
            <person name="Dekumyoy P."/>
            <person name="Varona S."/>
            <person name="Cuesta I."/>
            <person name="Sumanam S."/>
            <person name="Adisakwattana P."/>
            <person name="Gasser R.B."/>
            <person name="Hernandez-Gonzalez A."/>
            <person name="Young N.D."/>
            <person name="Perteguer M.J."/>
        </authorList>
    </citation>
    <scope>NUCLEOTIDE SEQUENCE [LARGE SCALE GENOMIC DNA]</scope>
    <source>
        <strain evidence="12">AL3</strain>
        <tissue evidence="12">Liver</tissue>
    </source>
</reference>
<dbReference type="Pfam" id="PF05224">
    <property type="entry name" value="NDT80_PhoG"/>
    <property type="match status" value="1"/>
</dbReference>
<evidence type="ECO:0008006" key="14">
    <source>
        <dbReference type="Google" id="ProtNLM"/>
    </source>
</evidence>
<keyword evidence="6 9" id="KW-0472">Membrane</keyword>
<dbReference type="GO" id="GO:0003677">
    <property type="term" value="F:DNA binding"/>
    <property type="evidence" value="ECO:0007669"/>
    <property type="project" value="UniProtKB-KW"/>
</dbReference>
<dbReference type="InterPro" id="IPR026932">
    <property type="entry name" value="MYRF_ICA"/>
</dbReference>
<evidence type="ECO:0000259" key="10">
    <source>
        <dbReference type="PROSITE" id="PS51517"/>
    </source>
</evidence>
<dbReference type="Gene3D" id="2.60.40.1390">
    <property type="entry name" value="NDT80 DNA-binding domain"/>
    <property type="match status" value="2"/>
</dbReference>